<name>A0ACC0D300_9PEZI</name>
<organism evidence="1 2">
    <name type="scientific">Hypoxylon rubiginosum</name>
    <dbReference type="NCBI Taxonomy" id="110542"/>
    <lineage>
        <taxon>Eukaryota</taxon>
        <taxon>Fungi</taxon>
        <taxon>Dikarya</taxon>
        <taxon>Ascomycota</taxon>
        <taxon>Pezizomycotina</taxon>
        <taxon>Sordariomycetes</taxon>
        <taxon>Xylariomycetidae</taxon>
        <taxon>Xylariales</taxon>
        <taxon>Hypoxylaceae</taxon>
        <taxon>Hypoxylon</taxon>
    </lineage>
</organism>
<dbReference type="EMBL" id="MU394313">
    <property type="protein sequence ID" value="KAI6086710.1"/>
    <property type="molecule type" value="Genomic_DNA"/>
</dbReference>
<dbReference type="Proteomes" id="UP001497680">
    <property type="component" value="Unassembled WGS sequence"/>
</dbReference>
<evidence type="ECO:0000313" key="1">
    <source>
        <dbReference type="EMBL" id="KAI6086710.1"/>
    </source>
</evidence>
<keyword evidence="2" id="KW-1185">Reference proteome</keyword>
<protein>
    <submittedName>
        <fullName evidence="1">Uncharacterized protein</fullName>
    </submittedName>
</protein>
<proteinExistence type="predicted"/>
<sequence>MAGKTGTTGFGKGGRISKASWGPVIGPVSVGPHGRDPSLALPRIQHFLVDEDSYRDPTWQYRLEEVAKYVEEAEAARLRGDLGYDNPHVRALLEDVRILIQVHQGFDKWKNAQTRWTTDIIPTPNTSKRLPPLPDEPIPRPPNKKRNRRKWVDLGSDKVARSTVFSQLNSEKEYAEVYQYRTDEELYFKRIRDPAVDTVSSGFNRFIAENERFEGCIEGGIDHTWSTLPPIPAKNASDEAFYEHRGWQRAALQQCLNKFTNHENRVNNTPWRRVVLPFKEPVPMPKEIVYHARALDPERVTQELKEPFPWVYWHSQFAQLQNLMAQWERRRYNLKHWNDFQRSALPNNYLGPRIYYGQSVYDDYWLKIGAYLRRLHAYIFDAVGRAPRPLMVAILKDIEAGIHWDANTLPSPEDERRDIMRRGDIDELGQSGDAVLIDEADATWLRFLCEPSSTLEIWSPQHQPATNLFILFQTRLEEFFNDLTAFPIPEAPKGDVCSEEFFDWLRKCEEDNFAPIEDVLAYINVGPDGGESHGNDVYQFTMEEAHRYIVRLGELGRCIFIVEDDETAGINAKVTHVTRPPYKLHPEHRVRWRYEDRAAYVSGQRMYREEIIEHLVDAHELGGKNKDSPISDFEGVLEHRGGINSRLLARRLKKARQHPDEADRLTQALLRLLIQPEHDYVPGEYADTSIEKERQMPSWSDMMEWPAVAQAAAPIIAEEKIFEVPERTNQFFRNLAYRMGRTIAHVQTIESRLRHLVYAFPKTQQESVETALWKPISQKTFLDGISHWWNTIEAGAGQIELKPPNVQDVIDKADPNGVVAYEIKNRRTGNFQPPISGMEIVREGIIKDCVMNRNTLYPGRVMDFEDSSGYYKNSEQFKSNKLFAGHTRPSLFKWATDGQRRYQAPYTRGAFFSMQRWPLFHQTPDRQDFIRRRQDEIPRLDPSLSSQRYGILQPRLGTSGTKGASGTYGTRDPTSTKLPGTLGARGTSTLPNTNSITSINMSFPPTFDLSEKGSGSGGLPPSTFDLGGTGGALGGGSGGVPPTSTTGTTSGGGGGVPPTGTTGGTTGGGEQPGKKGGKKTRQLVPFERQKETFFPGPAIFPMAETLLQQVTLSQTLSHLIYPQPEPKWYEKVVNLYNTCVKWPESKVSLLPPITESEIPRSNPGKRKIPASFILSTGHRPDRPVKKPRRTTQPVDPLDYGPEVPQVLLHDKKTPWRGYPDGQPNLRGALLAVAASLAEQHPEVPYPNAEQLGAAATTDLEHDDTWANQMWYANEALQSLTGPVRPGEKKKPFPRRAYKIGLCIINKQNQPEHYTIPPNPRKGEDFFPPDDNRRHMLWVFVHETEKVTRYAGIITNINKIAALQGPPTTPGVTKAST</sequence>
<comment type="caution">
    <text evidence="1">The sequence shown here is derived from an EMBL/GenBank/DDBJ whole genome shotgun (WGS) entry which is preliminary data.</text>
</comment>
<evidence type="ECO:0000313" key="2">
    <source>
        <dbReference type="Proteomes" id="UP001497680"/>
    </source>
</evidence>
<reference evidence="1 2" key="1">
    <citation type="journal article" date="2022" name="New Phytol.">
        <title>Ecological generalism drives hyperdiversity of secondary metabolite gene clusters in xylarialean endophytes.</title>
        <authorList>
            <person name="Franco M.E.E."/>
            <person name="Wisecaver J.H."/>
            <person name="Arnold A.E."/>
            <person name="Ju Y.M."/>
            <person name="Slot J.C."/>
            <person name="Ahrendt S."/>
            <person name="Moore L.P."/>
            <person name="Eastman K.E."/>
            <person name="Scott K."/>
            <person name="Konkel Z."/>
            <person name="Mondo S.J."/>
            <person name="Kuo A."/>
            <person name="Hayes R.D."/>
            <person name="Haridas S."/>
            <person name="Andreopoulos B."/>
            <person name="Riley R."/>
            <person name="LaButti K."/>
            <person name="Pangilinan J."/>
            <person name="Lipzen A."/>
            <person name="Amirebrahimi M."/>
            <person name="Yan J."/>
            <person name="Adam C."/>
            <person name="Keymanesh K."/>
            <person name="Ng V."/>
            <person name="Louie K."/>
            <person name="Northen T."/>
            <person name="Drula E."/>
            <person name="Henrissat B."/>
            <person name="Hsieh H.M."/>
            <person name="Youens-Clark K."/>
            <person name="Lutzoni F."/>
            <person name="Miadlikowska J."/>
            <person name="Eastwood D.C."/>
            <person name="Hamelin R.C."/>
            <person name="Grigoriev I.V."/>
            <person name="U'Ren J.M."/>
        </authorList>
    </citation>
    <scope>NUCLEOTIDE SEQUENCE [LARGE SCALE GENOMIC DNA]</scope>
    <source>
        <strain evidence="1 2">ER1909</strain>
    </source>
</reference>
<accession>A0ACC0D300</accession>
<gene>
    <name evidence="1" type="ORF">F4821DRAFT_278434</name>
</gene>